<dbReference type="Gene3D" id="3.40.50.1820">
    <property type="entry name" value="alpha/beta hydrolase"/>
    <property type="match status" value="1"/>
</dbReference>
<accession>A0A2I9DZP0</accession>
<dbReference type="AlphaFoldDB" id="A0A2I9DZP0"/>
<keyword evidence="3" id="KW-1185">Reference proteome</keyword>
<dbReference type="Pfam" id="PF12695">
    <property type="entry name" value="Abhydrolase_5"/>
    <property type="match status" value="1"/>
</dbReference>
<feature type="domain" description="Alpha/beta hydrolase fold-5" evidence="1">
    <location>
        <begin position="86"/>
        <end position="248"/>
    </location>
</feature>
<evidence type="ECO:0000259" key="1">
    <source>
        <dbReference type="Pfam" id="PF12695"/>
    </source>
</evidence>
<dbReference type="InterPro" id="IPR029058">
    <property type="entry name" value="AB_hydrolase_fold"/>
</dbReference>
<dbReference type="InterPro" id="IPR029059">
    <property type="entry name" value="AB_hydrolase_5"/>
</dbReference>
<dbReference type="GO" id="GO:0016787">
    <property type="term" value="F:hydrolase activity"/>
    <property type="evidence" value="ECO:0007669"/>
    <property type="project" value="InterPro"/>
</dbReference>
<evidence type="ECO:0000313" key="2">
    <source>
        <dbReference type="EMBL" id="GBF06515.1"/>
    </source>
</evidence>
<dbReference type="SUPFAM" id="SSF53474">
    <property type="entry name" value="alpha/beta-Hydrolases"/>
    <property type="match status" value="1"/>
</dbReference>
<proteinExistence type="predicted"/>
<comment type="caution">
    <text evidence="2">The sequence shown here is derived from an EMBL/GenBank/DDBJ whole genome shotgun (WGS) entry which is preliminary data.</text>
</comment>
<evidence type="ECO:0000313" key="3">
    <source>
        <dbReference type="Proteomes" id="UP000236569"/>
    </source>
</evidence>
<organism evidence="2 3">
    <name type="scientific">Deinococcus aerius</name>
    <dbReference type="NCBI Taxonomy" id="200253"/>
    <lineage>
        <taxon>Bacteria</taxon>
        <taxon>Thermotogati</taxon>
        <taxon>Deinococcota</taxon>
        <taxon>Deinococci</taxon>
        <taxon>Deinococcales</taxon>
        <taxon>Deinococcaceae</taxon>
        <taxon>Deinococcus</taxon>
    </lineage>
</organism>
<gene>
    <name evidence="2" type="ORF">DAERI_090101</name>
</gene>
<sequence length="278" mass="29259">MPYAERMSRLRSRPAVPPRLRLALALVLALLAGGAVGRVSTVLLRPPLVLGQDAAYPGSAAVVRLEREPHPFIDIQPQDGRANTLLVLYPGGLVRPQAYEWLGRALAADGVQTVIPVFPLDLAVLGVNRAGELIDRFGPGKRVVLAGHSLGGAMAASYAARHPADLSGLILMAAYPAGNVSLRAAPYPVLSLLAERDGVASAADVRGGLSRLPPNTALTVLPGAVHAFFGRYGPQKGDGQPTVTREETERRIVAAVRAFLHALPERGAASTQPARQGR</sequence>
<protein>
    <submittedName>
        <fullName evidence="2">Carboxymethylenebutenolidase-related protein</fullName>
    </submittedName>
</protein>
<dbReference type="EMBL" id="BFAG01000009">
    <property type="protein sequence ID" value="GBF06515.1"/>
    <property type="molecule type" value="Genomic_DNA"/>
</dbReference>
<dbReference type="Proteomes" id="UP000236569">
    <property type="component" value="Unassembled WGS sequence"/>
</dbReference>
<reference evidence="3" key="1">
    <citation type="submission" date="2018-01" db="EMBL/GenBank/DDBJ databases">
        <title>Draft Genome Sequence of the Radioresistant Bacterium Deinococcus aerius TR0125, Isolated from the Higher Atmosphere above Japan.</title>
        <authorList>
            <person name="Satoh K."/>
            <person name="Arai H."/>
            <person name="Sanzen T."/>
            <person name="Kawaguchi Y."/>
            <person name="Hayashi H."/>
            <person name="Yokobori S."/>
            <person name="Yamagishi A."/>
            <person name="Oono Y."/>
            <person name="Narumi I."/>
        </authorList>
    </citation>
    <scope>NUCLEOTIDE SEQUENCE [LARGE SCALE GENOMIC DNA]</scope>
    <source>
        <strain evidence="3">TR0125</strain>
    </source>
</reference>
<name>A0A2I9DZP0_9DEIO</name>